<dbReference type="OrthoDB" id="5243741at2"/>
<evidence type="ECO:0000259" key="1">
    <source>
        <dbReference type="Pfam" id="PF13556"/>
    </source>
</evidence>
<dbReference type="InterPro" id="IPR025751">
    <property type="entry name" value="RsbRD_N_dom"/>
</dbReference>
<dbReference type="AlphaFoldDB" id="A0A4R4ZLZ9"/>
<dbReference type="PANTHER" id="PTHR33744:SF1">
    <property type="entry name" value="DNA-BINDING TRANSCRIPTIONAL ACTIVATOR ADER"/>
    <property type="match status" value="1"/>
</dbReference>
<dbReference type="Pfam" id="PF13556">
    <property type="entry name" value="HTH_30"/>
    <property type="match status" value="1"/>
</dbReference>
<dbReference type="InterPro" id="IPR051448">
    <property type="entry name" value="CdaR-like_regulators"/>
</dbReference>
<evidence type="ECO:0000313" key="4">
    <source>
        <dbReference type="Proteomes" id="UP000295124"/>
    </source>
</evidence>
<comment type="caution">
    <text evidence="3">The sequence shown here is derived from an EMBL/GenBank/DDBJ whole genome shotgun (WGS) entry which is preliminary data.</text>
</comment>
<dbReference type="InterPro" id="IPR042070">
    <property type="entry name" value="PucR_C-HTH_sf"/>
</dbReference>
<evidence type="ECO:0000313" key="3">
    <source>
        <dbReference type="EMBL" id="TDD59813.1"/>
    </source>
</evidence>
<dbReference type="PANTHER" id="PTHR33744">
    <property type="entry name" value="CARBOHYDRATE DIACID REGULATOR"/>
    <property type="match status" value="1"/>
</dbReference>
<protein>
    <submittedName>
        <fullName evidence="3">PucR family transcriptional regulator</fullName>
    </submittedName>
</protein>
<name>A0A4R4ZLZ9_9ACTN</name>
<dbReference type="EMBL" id="SMKX01000031">
    <property type="protein sequence ID" value="TDD59813.1"/>
    <property type="molecule type" value="Genomic_DNA"/>
</dbReference>
<dbReference type="Pfam" id="PF14361">
    <property type="entry name" value="RsbRD_N"/>
    <property type="match status" value="1"/>
</dbReference>
<dbReference type="InterPro" id="IPR025736">
    <property type="entry name" value="PucR_C-HTH_dom"/>
</dbReference>
<proteinExistence type="predicted"/>
<keyword evidence="4" id="KW-1185">Reference proteome</keyword>
<feature type="domain" description="RsbT co-antagonist protein RsbRD N-terminal" evidence="2">
    <location>
        <begin position="52"/>
        <end position="193"/>
    </location>
</feature>
<dbReference type="Proteomes" id="UP000295124">
    <property type="component" value="Unassembled WGS sequence"/>
</dbReference>
<gene>
    <name evidence="3" type="ORF">E1263_13620</name>
</gene>
<reference evidence="3 4" key="1">
    <citation type="submission" date="2019-03" db="EMBL/GenBank/DDBJ databases">
        <title>Draft genome sequences of novel Actinobacteria.</title>
        <authorList>
            <person name="Sahin N."/>
            <person name="Ay H."/>
            <person name="Saygin H."/>
        </authorList>
    </citation>
    <scope>NUCLEOTIDE SEQUENCE [LARGE SCALE GENOMIC DNA]</scope>
    <source>
        <strain evidence="3 4">JCM 13523</strain>
    </source>
</reference>
<feature type="domain" description="PucR C-terminal helix-turn-helix" evidence="1">
    <location>
        <begin position="371"/>
        <end position="428"/>
    </location>
</feature>
<accession>A0A4R4ZLZ9</accession>
<dbReference type="Gene3D" id="1.10.10.2840">
    <property type="entry name" value="PucR C-terminal helix-turn-helix domain"/>
    <property type="match status" value="1"/>
</dbReference>
<evidence type="ECO:0000259" key="2">
    <source>
        <dbReference type="Pfam" id="PF14361"/>
    </source>
</evidence>
<organism evidence="3 4">
    <name type="scientific">Kribbella antibiotica</name>
    <dbReference type="NCBI Taxonomy" id="190195"/>
    <lineage>
        <taxon>Bacteria</taxon>
        <taxon>Bacillati</taxon>
        <taxon>Actinomycetota</taxon>
        <taxon>Actinomycetes</taxon>
        <taxon>Propionibacteriales</taxon>
        <taxon>Kribbellaceae</taxon>
        <taxon>Kribbella</taxon>
    </lineage>
</organism>
<sequence length="433" mass="46543">MTKDGESESSFCSEGTVLAEIDPERQTSRTARGAAELHLGAAAIDLLRARLPEIAGRTVTAIILEVPGYTNALAGPMGAKIEGAVQFALGGFLRLADSGEPSTPLAPTLEAAYVLGRGEARSGRSMDALLAAYRVGARVSWRELSRTAVEAGLPADTLAKFAELVFAYIDELSAASVSGHTDELATTGRVRERYLQALSRSLLHGDAADHVIGRAKQADWDPPRTLTAVILPSAQVRGVLGALDPRTLHPEDDLAELGDLTASLGEEDPAEVGVLLIPDADGPARAPLLRNLRGRQATVGPAQPWMTVRTSYLRALQARRLRLTAETNAAVDTESHLATLVVSSDPTALEDLRRQVLAPLNDLRPATADRLTETLREWLLHLGRRDDVAAALHIHPQTVRYRMTQLRQLFGPRLDDPQVILDLTIALSVKPQA</sequence>